<reference evidence="1" key="1">
    <citation type="journal article" date="2014" name="Front. Microbiol.">
        <title>High frequency of phylogenetically diverse reductive dehalogenase-homologous genes in deep subseafloor sedimentary metagenomes.</title>
        <authorList>
            <person name="Kawai M."/>
            <person name="Futagami T."/>
            <person name="Toyoda A."/>
            <person name="Takaki Y."/>
            <person name="Nishi S."/>
            <person name="Hori S."/>
            <person name="Arai W."/>
            <person name="Tsubouchi T."/>
            <person name="Morono Y."/>
            <person name="Uchiyama I."/>
            <person name="Ito T."/>
            <person name="Fujiyama A."/>
            <person name="Inagaki F."/>
            <person name="Takami H."/>
        </authorList>
    </citation>
    <scope>NUCLEOTIDE SEQUENCE</scope>
    <source>
        <strain evidence="1">Expedition CK06-06</strain>
    </source>
</reference>
<organism evidence="1">
    <name type="scientific">marine sediment metagenome</name>
    <dbReference type="NCBI Taxonomy" id="412755"/>
    <lineage>
        <taxon>unclassified sequences</taxon>
        <taxon>metagenomes</taxon>
        <taxon>ecological metagenomes</taxon>
    </lineage>
</organism>
<evidence type="ECO:0000313" key="1">
    <source>
        <dbReference type="EMBL" id="GAI06751.1"/>
    </source>
</evidence>
<dbReference type="AlphaFoldDB" id="X1LLN6"/>
<proteinExistence type="predicted"/>
<name>X1LLN6_9ZZZZ</name>
<sequence length="110" mass="13172">MPEKKDTIKLSNTRPFIWSKLVYPANRCIFNYVPCDNDFELDFAKFLDRAEDVEAFSKIVPKVGFFVEYRDSNGNLRLYYPDFVLLTDKKQRTFLQLDKNWQKHHLFLVA</sequence>
<gene>
    <name evidence="1" type="ORF">S06H3_10306</name>
</gene>
<dbReference type="EMBL" id="BARV01004749">
    <property type="protein sequence ID" value="GAI06751.1"/>
    <property type="molecule type" value="Genomic_DNA"/>
</dbReference>
<accession>X1LLN6</accession>
<comment type="caution">
    <text evidence="1">The sequence shown here is derived from an EMBL/GenBank/DDBJ whole genome shotgun (WGS) entry which is preliminary data.</text>
</comment>
<protein>
    <submittedName>
        <fullName evidence="1">Uncharacterized protein</fullName>
    </submittedName>
</protein>